<name>Q6YSH8_ORYSJ</name>
<feature type="compositionally biased region" description="Basic and acidic residues" evidence="1">
    <location>
        <begin position="131"/>
        <end position="142"/>
    </location>
</feature>
<reference evidence="3" key="1">
    <citation type="submission" date="2002-08" db="EMBL/GenBank/DDBJ databases">
        <title>Oryza sativa nipponbare(GA3) genomic DNA, chromosome 7, BAC clone:OJ1212_C12.</title>
        <authorList>
            <person name="Sasaki T."/>
            <person name="Matsumoto T."/>
            <person name="Katayose Y."/>
        </authorList>
    </citation>
    <scope>NUCLEOTIDE SEQUENCE</scope>
</reference>
<accession>Q6YSH8</accession>
<reference evidence="4" key="4">
    <citation type="journal article" date="2008" name="Nucleic Acids Res.">
        <title>The rice annotation project database (RAP-DB): 2008 update.</title>
        <authorList>
            <consortium name="The rice annotation project (RAP)"/>
        </authorList>
    </citation>
    <scope>GENOME REANNOTATION</scope>
    <source>
        <strain evidence="4">cv. Nipponbare</strain>
    </source>
</reference>
<evidence type="ECO:0000313" key="2">
    <source>
        <dbReference type="EMBL" id="BAC84822.1"/>
    </source>
</evidence>
<dbReference type="EMBL" id="AP006451">
    <property type="protein sequence ID" value="BAC84822.1"/>
    <property type="molecule type" value="Genomic_DNA"/>
</dbReference>
<protein>
    <submittedName>
        <fullName evidence="2">Uncharacterized protein</fullName>
    </submittedName>
</protein>
<organism evidence="2 4">
    <name type="scientific">Oryza sativa subsp. japonica</name>
    <name type="common">Rice</name>
    <dbReference type="NCBI Taxonomy" id="39947"/>
    <lineage>
        <taxon>Eukaryota</taxon>
        <taxon>Viridiplantae</taxon>
        <taxon>Streptophyta</taxon>
        <taxon>Embryophyta</taxon>
        <taxon>Tracheophyta</taxon>
        <taxon>Spermatophyta</taxon>
        <taxon>Magnoliopsida</taxon>
        <taxon>Liliopsida</taxon>
        <taxon>Poales</taxon>
        <taxon>Poaceae</taxon>
        <taxon>BOP clade</taxon>
        <taxon>Oryzoideae</taxon>
        <taxon>Oryzeae</taxon>
        <taxon>Oryzinae</taxon>
        <taxon>Oryza</taxon>
        <taxon>Oryza sativa</taxon>
    </lineage>
</organism>
<evidence type="ECO:0000313" key="4">
    <source>
        <dbReference type="Proteomes" id="UP000000763"/>
    </source>
</evidence>
<feature type="compositionally biased region" description="Basic and acidic residues" evidence="1">
    <location>
        <begin position="107"/>
        <end position="119"/>
    </location>
</feature>
<proteinExistence type="predicted"/>
<dbReference type="Proteomes" id="UP000000763">
    <property type="component" value="Chromosome 7"/>
</dbReference>
<evidence type="ECO:0000313" key="3">
    <source>
        <dbReference type="EMBL" id="BAD31564.1"/>
    </source>
</evidence>
<reference evidence="2" key="2">
    <citation type="submission" date="2003-05" db="EMBL/GenBank/DDBJ databases">
        <title>Oryza sativa nipponbare(GA3) genomic DNA, chromosome 7, BAC clone:B1249D05.</title>
        <authorList>
            <person name="Sasaki T."/>
            <person name="Matsumoto T."/>
            <person name="Katayose Y."/>
        </authorList>
    </citation>
    <scope>NUCLEOTIDE SEQUENCE</scope>
</reference>
<dbReference type="EMBL" id="AP005604">
    <property type="protein sequence ID" value="BAD31564.1"/>
    <property type="molecule type" value="Genomic_DNA"/>
</dbReference>
<gene>
    <name evidence="2" type="ORF">B1249D05.12</name>
    <name evidence="3" type="ORF">OJ1212_C12.33</name>
</gene>
<evidence type="ECO:0000256" key="1">
    <source>
        <dbReference type="SAM" id="MobiDB-lite"/>
    </source>
</evidence>
<reference evidence="4" key="3">
    <citation type="journal article" date="2005" name="Nature">
        <title>The map-based sequence of the rice genome.</title>
        <authorList>
            <consortium name="International rice genome sequencing project (IRGSP)"/>
            <person name="Matsumoto T."/>
            <person name="Wu J."/>
            <person name="Kanamori H."/>
            <person name="Katayose Y."/>
            <person name="Fujisawa M."/>
            <person name="Namiki N."/>
            <person name="Mizuno H."/>
            <person name="Yamamoto K."/>
            <person name="Antonio B.A."/>
            <person name="Baba T."/>
            <person name="Sakata K."/>
            <person name="Nagamura Y."/>
            <person name="Aoki H."/>
            <person name="Arikawa K."/>
            <person name="Arita K."/>
            <person name="Bito T."/>
            <person name="Chiden Y."/>
            <person name="Fujitsuka N."/>
            <person name="Fukunaka R."/>
            <person name="Hamada M."/>
            <person name="Harada C."/>
            <person name="Hayashi A."/>
            <person name="Hijishita S."/>
            <person name="Honda M."/>
            <person name="Hosokawa S."/>
            <person name="Ichikawa Y."/>
            <person name="Idonuma A."/>
            <person name="Iijima M."/>
            <person name="Ikeda M."/>
            <person name="Ikeno M."/>
            <person name="Ito K."/>
            <person name="Ito S."/>
            <person name="Ito T."/>
            <person name="Ito Y."/>
            <person name="Ito Y."/>
            <person name="Iwabuchi A."/>
            <person name="Kamiya K."/>
            <person name="Karasawa W."/>
            <person name="Kurita K."/>
            <person name="Katagiri S."/>
            <person name="Kikuta A."/>
            <person name="Kobayashi H."/>
            <person name="Kobayashi N."/>
            <person name="Machita K."/>
            <person name="Maehara T."/>
            <person name="Masukawa M."/>
            <person name="Mizubayashi T."/>
            <person name="Mukai Y."/>
            <person name="Nagasaki H."/>
            <person name="Nagata Y."/>
            <person name="Naito S."/>
            <person name="Nakashima M."/>
            <person name="Nakama Y."/>
            <person name="Nakamichi Y."/>
            <person name="Nakamura M."/>
            <person name="Meguro A."/>
            <person name="Negishi M."/>
            <person name="Ohta I."/>
            <person name="Ohta T."/>
            <person name="Okamoto M."/>
            <person name="Ono N."/>
            <person name="Saji S."/>
            <person name="Sakaguchi M."/>
            <person name="Sakai K."/>
            <person name="Shibata M."/>
            <person name="Shimokawa T."/>
            <person name="Song J."/>
            <person name="Takazaki Y."/>
            <person name="Terasawa K."/>
            <person name="Tsugane M."/>
            <person name="Tsuji K."/>
            <person name="Ueda S."/>
            <person name="Waki K."/>
            <person name="Yamagata H."/>
            <person name="Yamamoto M."/>
            <person name="Yamamoto S."/>
            <person name="Yamane H."/>
            <person name="Yoshiki S."/>
            <person name="Yoshihara R."/>
            <person name="Yukawa K."/>
            <person name="Zhong H."/>
            <person name="Yano M."/>
            <person name="Yuan Q."/>
            <person name="Ouyang S."/>
            <person name="Liu J."/>
            <person name="Jones K.M."/>
            <person name="Gansberger K."/>
            <person name="Moffat K."/>
            <person name="Hill J."/>
            <person name="Bera J."/>
            <person name="Fadrosh D."/>
            <person name="Jin S."/>
            <person name="Johri S."/>
            <person name="Kim M."/>
            <person name="Overton L."/>
            <person name="Reardon M."/>
            <person name="Tsitrin T."/>
            <person name="Vuong H."/>
            <person name="Weaver B."/>
            <person name="Ciecko A."/>
            <person name="Tallon L."/>
            <person name="Jackson J."/>
            <person name="Pai G."/>
            <person name="Aken S.V."/>
            <person name="Utterback T."/>
            <person name="Reidmuller S."/>
            <person name="Feldblyum T."/>
            <person name="Hsiao J."/>
            <person name="Zismann V."/>
            <person name="Iobst S."/>
            <person name="de Vazeille A.R."/>
            <person name="Buell C.R."/>
            <person name="Ying K."/>
            <person name="Li Y."/>
            <person name="Lu T."/>
            <person name="Huang Y."/>
            <person name="Zhao Q."/>
            <person name="Feng Q."/>
            <person name="Zhang L."/>
            <person name="Zhu J."/>
            <person name="Weng Q."/>
            <person name="Mu J."/>
            <person name="Lu Y."/>
            <person name="Fan D."/>
            <person name="Liu Y."/>
            <person name="Guan J."/>
            <person name="Zhang Y."/>
            <person name="Yu S."/>
            <person name="Liu X."/>
            <person name="Zhang Y."/>
            <person name="Hong G."/>
            <person name="Han B."/>
            <person name="Choisne N."/>
            <person name="Demange N."/>
            <person name="Orjeda G."/>
            <person name="Samain S."/>
            <person name="Cattolico L."/>
            <person name="Pelletier E."/>
            <person name="Couloux A."/>
            <person name="Segurens B."/>
            <person name="Wincker P."/>
            <person name="D'Hont A."/>
            <person name="Scarpelli C."/>
            <person name="Weissenbach J."/>
            <person name="Salanoubat M."/>
            <person name="Quetier F."/>
            <person name="Yu Y."/>
            <person name="Kim H.R."/>
            <person name="Rambo T."/>
            <person name="Currie J."/>
            <person name="Collura K."/>
            <person name="Luo M."/>
            <person name="Yang T."/>
            <person name="Ammiraju J.S.S."/>
            <person name="Engler F."/>
            <person name="Soderlund C."/>
            <person name="Wing R.A."/>
            <person name="Palmer L.E."/>
            <person name="de la Bastide M."/>
            <person name="Spiegel L."/>
            <person name="Nascimento L."/>
            <person name="Zutavern T."/>
            <person name="O'Shaughnessy A."/>
            <person name="Dike S."/>
            <person name="Dedhia N."/>
            <person name="Preston R."/>
            <person name="Balija V."/>
            <person name="McCombie W.R."/>
            <person name="Chow T."/>
            <person name="Chen H."/>
            <person name="Chung M."/>
            <person name="Chen C."/>
            <person name="Shaw J."/>
            <person name="Wu H."/>
            <person name="Hsiao K."/>
            <person name="Chao Y."/>
            <person name="Chu M."/>
            <person name="Cheng C."/>
            <person name="Hour A."/>
            <person name="Lee P."/>
            <person name="Lin S."/>
            <person name="Lin Y."/>
            <person name="Liou J."/>
            <person name="Liu S."/>
            <person name="Hsing Y."/>
            <person name="Raghuvanshi S."/>
            <person name="Mohanty A."/>
            <person name="Bharti A.K."/>
            <person name="Gaur A."/>
            <person name="Gupta V."/>
            <person name="Kumar D."/>
            <person name="Ravi V."/>
            <person name="Vij S."/>
            <person name="Kapur A."/>
            <person name="Khurana P."/>
            <person name="Khurana P."/>
            <person name="Khurana J.P."/>
            <person name="Tyagi A.K."/>
            <person name="Gaikwad K."/>
            <person name="Singh A."/>
            <person name="Dalal V."/>
            <person name="Srivastava S."/>
            <person name="Dixit A."/>
            <person name="Pal A.K."/>
            <person name="Ghazi I.A."/>
            <person name="Yadav M."/>
            <person name="Pandit A."/>
            <person name="Bhargava A."/>
            <person name="Sureshbabu K."/>
            <person name="Batra K."/>
            <person name="Sharma T.R."/>
            <person name="Mohapatra T."/>
            <person name="Singh N.K."/>
            <person name="Messing J."/>
            <person name="Nelson A.B."/>
            <person name="Fuks G."/>
            <person name="Kavchok S."/>
            <person name="Keizer G."/>
            <person name="Linton E."/>
            <person name="Llaca V."/>
            <person name="Song R."/>
            <person name="Tanyolac B."/>
            <person name="Young S."/>
            <person name="Ho-Il K."/>
            <person name="Hahn J.H."/>
            <person name="Sangsakoo G."/>
            <person name="Vanavichit A."/>
            <person name="de Mattos Luiz.A.T."/>
            <person name="Zimmer P.D."/>
            <person name="Malone G."/>
            <person name="Dellagostin O."/>
            <person name="de Oliveira A.C."/>
            <person name="Bevan M."/>
            <person name="Bancroft I."/>
            <person name="Minx P."/>
            <person name="Cordum H."/>
            <person name="Wilson R."/>
            <person name="Cheng Z."/>
            <person name="Jin W."/>
            <person name="Jiang J."/>
            <person name="Leong S.A."/>
            <person name="Iwama H."/>
            <person name="Gojobori T."/>
            <person name="Itoh T."/>
            <person name="Niimura Y."/>
            <person name="Fujii Y."/>
            <person name="Habara T."/>
            <person name="Sakai H."/>
            <person name="Sato Y."/>
            <person name="Wilson G."/>
            <person name="Kumar K."/>
            <person name="McCouch S."/>
            <person name="Juretic N."/>
            <person name="Hoen D."/>
            <person name="Wright S."/>
            <person name="Bruskiewich R."/>
            <person name="Bureau T."/>
            <person name="Miyao A."/>
            <person name="Hirochika H."/>
            <person name="Nishikawa T."/>
            <person name="Kadowaki K."/>
            <person name="Sugiura M."/>
            <person name="Burr B."/>
            <person name="Sasaki T."/>
        </authorList>
    </citation>
    <scope>NUCLEOTIDE SEQUENCE [LARGE SCALE GENOMIC DNA]</scope>
    <source>
        <strain evidence="4">cv. Nipponbare</strain>
    </source>
</reference>
<sequence>MGLTSARGSAALTCGAHRSAAREREEKRRHAGPTGQRLGRGGQEGGDTRLGLAQGQPTGRGDGGGARASALLATATGGGGDGAKGDAKAAAADGGHDRRRRRARAAATHEETGKERRGEGVLTGETAATGDEERRREVDTRRTATGMT</sequence>
<feature type="region of interest" description="Disordered" evidence="1">
    <location>
        <begin position="1"/>
        <end position="148"/>
    </location>
</feature>
<dbReference type="AlphaFoldDB" id="Q6YSH8"/>